<dbReference type="RefSeq" id="XP_007915916.1">
    <property type="nucleotide sequence ID" value="XM_007917725.1"/>
</dbReference>
<feature type="domain" description="NAD(P)-binding" evidence="4">
    <location>
        <begin position="24"/>
        <end position="119"/>
    </location>
</feature>
<dbReference type="AlphaFoldDB" id="R8BJ80"/>
<dbReference type="GeneID" id="19325704"/>
<proteinExistence type="inferred from homology"/>
<gene>
    <name evidence="5" type="ORF">UCRPA7_5178</name>
</gene>
<sequence length="335" mass="36891">MISRRHPFPHWVRHFGVTDAAGSATGTIGKYLTEALLKSGKHAVTALTRAESPAKFPEGVQAATVNYNDENSLIEALKGQQFLIITMHTRAPADAQSKIIRAAAKAGVPYVMTNHYGPDSRNEQLMKDIIIGTHVAETAREAESLGLIHIDLSCGFWYEFSLVGDKDRYGFNLVDNSVTFFDDGKAQINTSTLDHCGRAVAALLSLPILPADEHDDSTTLSKYFNNTVYISSFLVSQREMYESVKRATGTSDEDWKISFESSVERYKAAVEALPKGEHSAFVRLLYTRVFFKNGDGNFEAKHGLANGTLGLPKEDFDATTKAGIDAWKSGELEPY</sequence>
<protein>
    <submittedName>
        <fullName evidence="5">Putative oxidoreductase-protein</fullName>
    </submittedName>
</protein>
<dbReference type="KEGG" id="tmn:UCRPA7_5178"/>
<evidence type="ECO:0000259" key="4">
    <source>
        <dbReference type="Pfam" id="PF13460"/>
    </source>
</evidence>
<comment type="similarity">
    <text evidence="1">Belongs to the NmrA-type oxidoreductase family. Isoflavone reductase subfamily.</text>
</comment>
<dbReference type="Gene3D" id="3.90.25.10">
    <property type="entry name" value="UDP-galactose 4-epimerase, domain 1"/>
    <property type="match status" value="1"/>
</dbReference>
<dbReference type="InterPro" id="IPR051609">
    <property type="entry name" value="NmrA/Isoflavone_reductase-like"/>
</dbReference>
<evidence type="ECO:0000256" key="2">
    <source>
        <dbReference type="ARBA" id="ARBA00022857"/>
    </source>
</evidence>
<reference evidence="6" key="1">
    <citation type="journal article" date="2013" name="Genome Announc.">
        <title>Draft genome sequence of the ascomycete Phaeoacremonium aleophilum strain UCR-PA7, a causal agent of the esca disease complex in grapevines.</title>
        <authorList>
            <person name="Blanco-Ulate B."/>
            <person name="Rolshausen P."/>
            <person name="Cantu D."/>
        </authorList>
    </citation>
    <scope>NUCLEOTIDE SEQUENCE [LARGE SCALE GENOMIC DNA]</scope>
    <source>
        <strain evidence="6">UCR-PA7</strain>
    </source>
</reference>
<dbReference type="PANTHER" id="PTHR47706:SF7">
    <property type="entry name" value="CIPA-LIKE, PUTATIVE (AFU_ORTHOLOGUE AFUA_1G01630)-RELATED"/>
    <property type="match status" value="1"/>
</dbReference>
<dbReference type="Pfam" id="PF13460">
    <property type="entry name" value="NAD_binding_10"/>
    <property type="match status" value="1"/>
</dbReference>
<dbReference type="EMBL" id="KB933173">
    <property type="protein sequence ID" value="EON99297.1"/>
    <property type="molecule type" value="Genomic_DNA"/>
</dbReference>
<dbReference type="HOGENOM" id="CLU_044876_1_1_1"/>
<dbReference type="PANTHER" id="PTHR47706">
    <property type="entry name" value="NMRA-LIKE FAMILY PROTEIN"/>
    <property type="match status" value="1"/>
</dbReference>
<evidence type="ECO:0000256" key="3">
    <source>
        <dbReference type="ARBA" id="ARBA00023002"/>
    </source>
</evidence>
<dbReference type="Proteomes" id="UP000014074">
    <property type="component" value="Unassembled WGS sequence"/>
</dbReference>
<name>R8BJ80_PHAM7</name>
<keyword evidence="2" id="KW-0521">NADP</keyword>
<evidence type="ECO:0000256" key="1">
    <source>
        <dbReference type="ARBA" id="ARBA00005725"/>
    </source>
</evidence>
<keyword evidence="3" id="KW-0560">Oxidoreductase</keyword>
<dbReference type="SUPFAM" id="SSF51735">
    <property type="entry name" value="NAD(P)-binding Rossmann-fold domains"/>
    <property type="match status" value="1"/>
</dbReference>
<dbReference type="OrthoDB" id="419598at2759"/>
<accession>R8BJ80</accession>
<dbReference type="eggNOG" id="ENOG502QTQ8">
    <property type="taxonomic scope" value="Eukaryota"/>
</dbReference>
<dbReference type="Gene3D" id="3.40.50.720">
    <property type="entry name" value="NAD(P)-binding Rossmann-like Domain"/>
    <property type="match status" value="1"/>
</dbReference>
<evidence type="ECO:0000313" key="5">
    <source>
        <dbReference type="EMBL" id="EON99297.1"/>
    </source>
</evidence>
<keyword evidence="6" id="KW-1185">Reference proteome</keyword>
<evidence type="ECO:0000313" key="6">
    <source>
        <dbReference type="Proteomes" id="UP000014074"/>
    </source>
</evidence>
<dbReference type="InterPro" id="IPR016040">
    <property type="entry name" value="NAD(P)-bd_dom"/>
</dbReference>
<dbReference type="InterPro" id="IPR036291">
    <property type="entry name" value="NAD(P)-bd_dom_sf"/>
</dbReference>
<dbReference type="GO" id="GO:0016491">
    <property type="term" value="F:oxidoreductase activity"/>
    <property type="evidence" value="ECO:0007669"/>
    <property type="project" value="UniProtKB-KW"/>
</dbReference>
<organism evidence="5 6">
    <name type="scientific">Phaeoacremonium minimum (strain UCR-PA7)</name>
    <name type="common">Esca disease fungus</name>
    <name type="synonym">Togninia minima</name>
    <dbReference type="NCBI Taxonomy" id="1286976"/>
    <lineage>
        <taxon>Eukaryota</taxon>
        <taxon>Fungi</taxon>
        <taxon>Dikarya</taxon>
        <taxon>Ascomycota</taxon>
        <taxon>Pezizomycotina</taxon>
        <taxon>Sordariomycetes</taxon>
        <taxon>Sordariomycetidae</taxon>
        <taxon>Togniniales</taxon>
        <taxon>Togniniaceae</taxon>
        <taxon>Phaeoacremonium</taxon>
    </lineage>
</organism>